<dbReference type="SUPFAM" id="SSF81901">
    <property type="entry name" value="HCP-like"/>
    <property type="match status" value="1"/>
</dbReference>
<comment type="caution">
    <text evidence="3">The sequence shown here is derived from an EMBL/GenBank/DDBJ whole genome shotgun (WGS) entry which is preliminary data.</text>
</comment>
<dbReference type="RefSeq" id="WP_099154564.1">
    <property type="nucleotide sequence ID" value="NZ_PDUD01000045.1"/>
</dbReference>
<accession>A0A2D0N0L5</accession>
<protein>
    <submittedName>
        <fullName evidence="3">Uncharacterized protein</fullName>
    </submittedName>
</protein>
<dbReference type="InterPro" id="IPR021314">
    <property type="entry name" value="DUF2911"/>
</dbReference>
<gene>
    <name evidence="3" type="ORF">CRP01_34120</name>
</gene>
<keyword evidence="1" id="KW-0802">TPR repeat</keyword>
<evidence type="ECO:0000256" key="2">
    <source>
        <dbReference type="SAM" id="Coils"/>
    </source>
</evidence>
<keyword evidence="4" id="KW-1185">Reference proteome</keyword>
<sequence length="432" mass="47932">MKNIHCRSWWLACLIVSLPFYLGGQTQLLSTPTASPKAMVSQRIGLTDVKVVYHRPAAQERDIWGTLVPQGQVWRAGANENTVIHFSTDVQVEGKALAAGSYGLHMEVGEEHSTVIFSNNSTSWGSFSYDPQEDALRVEVKNEPTDHFYEYLTYEFLPNGNDAGTCALSWGKRRIAFNYTVDLGSTVLASISEELRDKAGWTWQGWNEAANYSLVNNLDLKQGLAWATRSVFINPTSQNLLTKARITAQMKAGEGKKPDPEVILTVLEKDLDAFPTTWKEWNAAAAFAQNNGDMNRAVKWGATSVRMSPQMTNMMAQSTYLAAKGDNKEAEKMKEEAIERGTNAELNTYGYQLLFGGKPQQAIEIFKANTDKYPEDANVWDSLGEGYVTVGDKDNAIKAFKKSLSLNPPANVRANSLKLLKQLGVDTTQMHP</sequence>
<dbReference type="InterPro" id="IPR019734">
    <property type="entry name" value="TPR_rpt"/>
</dbReference>
<evidence type="ECO:0000256" key="1">
    <source>
        <dbReference type="PROSITE-ProRule" id="PRU00339"/>
    </source>
</evidence>
<dbReference type="PROSITE" id="PS50293">
    <property type="entry name" value="TPR_REGION"/>
    <property type="match status" value="1"/>
</dbReference>
<dbReference type="Gene3D" id="1.25.40.10">
    <property type="entry name" value="Tetratricopeptide repeat domain"/>
    <property type="match status" value="1"/>
</dbReference>
<proteinExistence type="predicted"/>
<reference evidence="3 4" key="1">
    <citation type="submission" date="2017-10" db="EMBL/GenBank/DDBJ databases">
        <title>The draft genome sequence of Lewinella nigricans NBRC 102662.</title>
        <authorList>
            <person name="Wang K."/>
        </authorList>
    </citation>
    <scope>NUCLEOTIDE SEQUENCE [LARGE SCALE GENOMIC DNA]</scope>
    <source>
        <strain evidence="3 4">NBRC 102662</strain>
    </source>
</reference>
<dbReference type="Proteomes" id="UP000223913">
    <property type="component" value="Unassembled WGS sequence"/>
</dbReference>
<dbReference type="Pfam" id="PF13181">
    <property type="entry name" value="TPR_8"/>
    <property type="match status" value="1"/>
</dbReference>
<name>A0A2D0N0L5_FLAN2</name>
<dbReference type="Pfam" id="PF11138">
    <property type="entry name" value="DUF2911"/>
    <property type="match status" value="1"/>
</dbReference>
<dbReference type="InterPro" id="IPR011990">
    <property type="entry name" value="TPR-like_helical_dom_sf"/>
</dbReference>
<evidence type="ECO:0000313" key="3">
    <source>
        <dbReference type="EMBL" id="PHN02071.1"/>
    </source>
</evidence>
<organism evidence="3 4">
    <name type="scientific">Flavilitoribacter nigricans (strain ATCC 23147 / DSM 23189 / NBRC 102662 / NCIMB 1420 / SS-2)</name>
    <name type="common">Lewinella nigricans</name>
    <dbReference type="NCBI Taxonomy" id="1122177"/>
    <lineage>
        <taxon>Bacteria</taxon>
        <taxon>Pseudomonadati</taxon>
        <taxon>Bacteroidota</taxon>
        <taxon>Saprospiria</taxon>
        <taxon>Saprospirales</taxon>
        <taxon>Lewinellaceae</taxon>
        <taxon>Flavilitoribacter</taxon>
    </lineage>
</organism>
<dbReference type="EMBL" id="PDUD01000045">
    <property type="protein sequence ID" value="PHN02071.1"/>
    <property type="molecule type" value="Genomic_DNA"/>
</dbReference>
<dbReference type="AlphaFoldDB" id="A0A2D0N0L5"/>
<dbReference type="PROSITE" id="PS50005">
    <property type="entry name" value="TPR"/>
    <property type="match status" value="1"/>
</dbReference>
<feature type="repeat" description="TPR" evidence="1">
    <location>
        <begin position="377"/>
        <end position="410"/>
    </location>
</feature>
<evidence type="ECO:0000313" key="4">
    <source>
        <dbReference type="Proteomes" id="UP000223913"/>
    </source>
</evidence>
<feature type="coiled-coil region" evidence="2">
    <location>
        <begin position="320"/>
        <end position="347"/>
    </location>
</feature>
<keyword evidence="2" id="KW-0175">Coiled coil</keyword>
<dbReference type="OrthoDB" id="9808374at2"/>